<feature type="compositionally biased region" description="Basic residues" evidence="1">
    <location>
        <begin position="46"/>
        <end position="64"/>
    </location>
</feature>
<feature type="compositionally biased region" description="Low complexity" evidence="1">
    <location>
        <begin position="36"/>
        <end position="45"/>
    </location>
</feature>
<dbReference type="AlphaFoldDB" id="A0A6J4MVH9"/>
<evidence type="ECO:0000256" key="1">
    <source>
        <dbReference type="SAM" id="MobiDB-lite"/>
    </source>
</evidence>
<proteinExistence type="predicted"/>
<organism evidence="2">
    <name type="scientific">uncultured Gemmatimonadota bacterium</name>
    <dbReference type="NCBI Taxonomy" id="203437"/>
    <lineage>
        <taxon>Bacteria</taxon>
        <taxon>Pseudomonadati</taxon>
        <taxon>Gemmatimonadota</taxon>
        <taxon>environmental samples</taxon>
    </lineage>
</organism>
<accession>A0A6J4MVH9</accession>
<protein>
    <submittedName>
        <fullName evidence="2">Uncharacterized protein</fullName>
    </submittedName>
</protein>
<reference evidence="2" key="1">
    <citation type="submission" date="2020-02" db="EMBL/GenBank/DDBJ databases">
        <authorList>
            <person name="Meier V. D."/>
        </authorList>
    </citation>
    <scope>NUCLEOTIDE SEQUENCE</scope>
    <source>
        <strain evidence="2">AVDCRST_MAG68</strain>
    </source>
</reference>
<sequence length="102" mass="11036">VPRPVPGEEPPRSRRGGSFCTHHTERDERTSQPTDGRAGARAAPHPGKRPRRGDRHGGGRHSLRARGGPPRHGAGPHALPPRRQGDPLCPRRAAALRGRRGL</sequence>
<feature type="compositionally biased region" description="Low complexity" evidence="1">
    <location>
        <begin position="65"/>
        <end position="77"/>
    </location>
</feature>
<evidence type="ECO:0000313" key="2">
    <source>
        <dbReference type="EMBL" id="CAA9369957.1"/>
    </source>
</evidence>
<feature type="region of interest" description="Disordered" evidence="1">
    <location>
        <begin position="1"/>
        <end position="102"/>
    </location>
</feature>
<gene>
    <name evidence="2" type="ORF">AVDCRST_MAG68-5413</name>
</gene>
<name>A0A6J4MVH9_9BACT</name>
<feature type="non-terminal residue" evidence="2">
    <location>
        <position position="102"/>
    </location>
</feature>
<dbReference type="EMBL" id="CADCTW010000241">
    <property type="protein sequence ID" value="CAA9369957.1"/>
    <property type="molecule type" value="Genomic_DNA"/>
</dbReference>
<feature type="non-terminal residue" evidence="2">
    <location>
        <position position="1"/>
    </location>
</feature>